<reference evidence="1" key="1">
    <citation type="submission" date="2021-08" db="EMBL/GenBank/DDBJ databases">
        <title>Novel anaerobic bacterium isolated from sea squirt in East Sea, Republic of Korea.</title>
        <authorList>
            <person name="Nguyen T.H."/>
            <person name="Li Z."/>
            <person name="Lee Y.-J."/>
            <person name="Ko J."/>
            <person name="Kim S.-G."/>
        </authorList>
    </citation>
    <scope>NUCLEOTIDE SEQUENCE</scope>
    <source>
        <strain evidence="1">KCTC 25031</strain>
    </source>
</reference>
<keyword evidence="2" id="KW-1185">Reference proteome</keyword>
<dbReference type="Proteomes" id="UP000826212">
    <property type="component" value="Chromosome"/>
</dbReference>
<proteinExistence type="predicted"/>
<accession>A0AC61NBW5</accession>
<protein>
    <submittedName>
        <fullName evidence="1">Uncharacterized protein</fullName>
    </submittedName>
</protein>
<evidence type="ECO:0000313" key="1">
    <source>
        <dbReference type="EMBL" id="QZE12944.1"/>
    </source>
</evidence>
<organism evidence="1 2">
    <name type="scientific">Halosquirtibacter laminarini</name>
    <dbReference type="NCBI Taxonomy" id="3374600"/>
    <lineage>
        <taxon>Bacteria</taxon>
        <taxon>Pseudomonadati</taxon>
        <taxon>Bacteroidota</taxon>
        <taxon>Bacteroidia</taxon>
        <taxon>Marinilabiliales</taxon>
        <taxon>Prolixibacteraceae</taxon>
        <taxon>Halosquirtibacter</taxon>
    </lineage>
</organism>
<gene>
    <name evidence="1" type="ORF">K4L44_10120</name>
</gene>
<dbReference type="EMBL" id="CP081303">
    <property type="protein sequence ID" value="QZE12944.1"/>
    <property type="molecule type" value="Genomic_DNA"/>
</dbReference>
<sequence>MEEKVSILDKTLKRYQDAIKHRSSSELQAFLQDTIALEQLVDHQVAYCELRMARFDAYKLIGEFQQAQREYKAYIATYPDQKIIDWVYKLSDLYFTAFIYSDKSHSDQWIKAMESVVVTYKKRPEAESLDRYQRLALANIQSFAMIYRGDKEGAKALYSTFQFQPIEIAFCNDQDALPFLYGNYMKGLWSAILLKDRALLNNLLKVVSIDDQTLYGEKDLFTLFYKTVMDIADTKSAFKNEFNLFFIKKEWSETTKDIGYILDSIKGQLTSALKAFFSAF</sequence>
<name>A0AC61NBW5_9BACT</name>
<evidence type="ECO:0000313" key="2">
    <source>
        <dbReference type="Proteomes" id="UP000826212"/>
    </source>
</evidence>